<keyword evidence="7" id="KW-0413">Isomerase</keyword>
<evidence type="ECO:0000256" key="10">
    <source>
        <dbReference type="ARBA" id="ARBA00048988"/>
    </source>
</evidence>
<feature type="domain" description="UvrD-like helicase C-terminal" evidence="13">
    <location>
        <begin position="426"/>
        <end position="603"/>
    </location>
</feature>
<organism evidence="14 15">
    <name type="scientific">Alkalicoccobacillus plakortidis</name>
    <dbReference type="NCBI Taxonomy" id="444060"/>
    <lineage>
        <taxon>Bacteria</taxon>
        <taxon>Bacillati</taxon>
        <taxon>Bacillota</taxon>
        <taxon>Bacilli</taxon>
        <taxon>Bacillales</taxon>
        <taxon>Bacillaceae</taxon>
        <taxon>Alkalicoccobacillus</taxon>
    </lineage>
</organism>
<accession>A0ABT0XGK4</accession>
<gene>
    <name evidence="14" type="ORF">NDM98_05630</name>
</gene>
<keyword evidence="5 11" id="KW-0067">ATP-binding</keyword>
<dbReference type="Proteomes" id="UP001203665">
    <property type="component" value="Unassembled WGS sequence"/>
</dbReference>
<dbReference type="EC" id="5.6.2.4" evidence="9"/>
<dbReference type="InterPro" id="IPR013986">
    <property type="entry name" value="DExx_box_DNA_helicase_dom_sf"/>
</dbReference>
<evidence type="ECO:0000259" key="12">
    <source>
        <dbReference type="PROSITE" id="PS51198"/>
    </source>
</evidence>
<dbReference type="SUPFAM" id="SSF52540">
    <property type="entry name" value="P-loop containing nucleoside triphosphate hydrolases"/>
    <property type="match status" value="1"/>
</dbReference>
<keyword evidence="3 11" id="KW-0378">Hydrolase</keyword>
<evidence type="ECO:0000256" key="3">
    <source>
        <dbReference type="ARBA" id="ARBA00022801"/>
    </source>
</evidence>
<feature type="binding site" evidence="11">
    <location>
        <begin position="168"/>
        <end position="175"/>
    </location>
    <ligand>
        <name>ATP</name>
        <dbReference type="ChEBI" id="CHEBI:30616"/>
    </ligand>
</feature>
<sequence length="603" mass="69369">MQTAFYQHKLTNLMTTDRSEWQRIYQACKRGEVTCAHCQEPVRMHMSINKAPYFDHPKSLFDCAKQVQKLEQTRVNKDQPKTEAVGTNVGGFILPKGRSIESTSSTEPVLSWKDPEHIRAFPDFTKSAPPSKDHSDSYRIVLEQSGVILDSAQWQAVIKTEGPLQLVAGAGSGKTRVLTSRAAYMLNHVGIPPEQMILVTFTAKAAREMKERMQIYPGINKPTLRKLMIGTFHSIFYKMLIHHEPEKWDSRYLLKEWQRSQIIKEAGREMGLEEKEFAFDQALTQISLWKNHLVSPEQVKPADVWEERCSYLYSRYEETRKNRSAFDFDDMLTGCYDLLVHNDTLLKRYQTRFSYVSVDEFQDINKIQFKLIQLLCEPQRNLCVVGDDDQSIYAFRGSDPEYLRSFSSLYPEGQTIILDQNYRSTHPIVSLANNVVTSNKKRMSKQLEAQTTSDTVPFLFFPYDEEEEATMIVTDIKERIEQGASPSEFAILYRTNVHSMALFERLIQSSIPFVVEQDGESFYKRKVVKKALAYLRISQHPDDTDAMSDLIGALFLKQERLTEIKRLSIMQDCSLLDALKHLDGLKPFQAKKDGGPASSMFGY</sequence>
<dbReference type="InterPro" id="IPR027417">
    <property type="entry name" value="P-loop_NTPase"/>
</dbReference>
<dbReference type="PANTHER" id="PTHR11070:SF2">
    <property type="entry name" value="ATP-DEPENDENT DNA HELICASE SRS2"/>
    <property type="match status" value="1"/>
</dbReference>
<comment type="catalytic activity">
    <reaction evidence="10">
        <text>ATP + H2O = ADP + phosphate + H(+)</text>
        <dbReference type="Rhea" id="RHEA:13065"/>
        <dbReference type="ChEBI" id="CHEBI:15377"/>
        <dbReference type="ChEBI" id="CHEBI:15378"/>
        <dbReference type="ChEBI" id="CHEBI:30616"/>
        <dbReference type="ChEBI" id="CHEBI:43474"/>
        <dbReference type="ChEBI" id="CHEBI:456216"/>
        <dbReference type="EC" id="5.6.2.4"/>
    </reaction>
</comment>
<evidence type="ECO:0000313" key="15">
    <source>
        <dbReference type="Proteomes" id="UP001203665"/>
    </source>
</evidence>
<evidence type="ECO:0000256" key="9">
    <source>
        <dbReference type="ARBA" id="ARBA00034808"/>
    </source>
</evidence>
<reference evidence="14" key="1">
    <citation type="submission" date="2022-06" db="EMBL/GenBank/DDBJ databases">
        <title>Alkalicoccobacillus porphyridii sp. nov., isolated from a marine red alga, Porphyridium purpureum and reclassification of Shouchella plakortidis and Shouchella gibsonii as Alkalicoccobacillus plakortidis comb. nov. and Alkalicoccobacillus gibsonii comb. nov.</title>
        <authorList>
            <person name="Kim K.H."/>
            <person name="Lee J.K."/>
            <person name="Han D.M."/>
            <person name="Baek J.H."/>
            <person name="Jeon C.O."/>
        </authorList>
    </citation>
    <scope>NUCLEOTIDE SEQUENCE</scope>
    <source>
        <strain evidence="14">DSM 19153</strain>
    </source>
</reference>
<dbReference type="InterPro" id="IPR000212">
    <property type="entry name" value="DNA_helicase_UvrD/REP"/>
</dbReference>
<name>A0ABT0XGK4_9BACI</name>
<dbReference type="Pfam" id="PF00580">
    <property type="entry name" value="UvrD-helicase"/>
    <property type="match status" value="1"/>
</dbReference>
<dbReference type="InterPro" id="IPR014016">
    <property type="entry name" value="UvrD-like_ATP-bd"/>
</dbReference>
<dbReference type="EMBL" id="JAMQJY010000001">
    <property type="protein sequence ID" value="MCM2675019.1"/>
    <property type="molecule type" value="Genomic_DNA"/>
</dbReference>
<protein>
    <recommendedName>
        <fullName evidence="9">DNA 3'-5' helicase</fullName>
        <ecNumber evidence="9">5.6.2.4</ecNumber>
    </recommendedName>
</protein>
<evidence type="ECO:0000259" key="13">
    <source>
        <dbReference type="PROSITE" id="PS51217"/>
    </source>
</evidence>
<evidence type="ECO:0000256" key="7">
    <source>
        <dbReference type="ARBA" id="ARBA00023235"/>
    </source>
</evidence>
<dbReference type="Gene3D" id="1.10.10.160">
    <property type="match status" value="1"/>
</dbReference>
<evidence type="ECO:0000256" key="1">
    <source>
        <dbReference type="ARBA" id="ARBA00009922"/>
    </source>
</evidence>
<comment type="similarity">
    <text evidence="1">Belongs to the helicase family. UvrD subfamily.</text>
</comment>
<keyword evidence="15" id="KW-1185">Reference proteome</keyword>
<dbReference type="PROSITE" id="PS51198">
    <property type="entry name" value="UVRD_HELICASE_ATP_BIND"/>
    <property type="match status" value="1"/>
</dbReference>
<dbReference type="Pfam" id="PF13361">
    <property type="entry name" value="UvrD_C"/>
    <property type="match status" value="1"/>
</dbReference>
<comment type="caution">
    <text evidence="14">The sequence shown here is derived from an EMBL/GenBank/DDBJ whole genome shotgun (WGS) entry which is preliminary data.</text>
</comment>
<dbReference type="PANTHER" id="PTHR11070">
    <property type="entry name" value="UVRD / RECB / PCRA DNA HELICASE FAMILY MEMBER"/>
    <property type="match status" value="1"/>
</dbReference>
<dbReference type="RefSeq" id="WP_251605201.1">
    <property type="nucleotide sequence ID" value="NZ_JAMQJY010000001.1"/>
</dbReference>
<dbReference type="GO" id="GO:0004386">
    <property type="term" value="F:helicase activity"/>
    <property type="evidence" value="ECO:0007669"/>
    <property type="project" value="UniProtKB-KW"/>
</dbReference>
<feature type="domain" description="UvrD-like helicase ATP-binding" evidence="12">
    <location>
        <begin position="147"/>
        <end position="425"/>
    </location>
</feature>
<dbReference type="PROSITE" id="PS51217">
    <property type="entry name" value="UVRD_HELICASE_CTER"/>
    <property type="match status" value="1"/>
</dbReference>
<evidence type="ECO:0000256" key="2">
    <source>
        <dbReference type="ARBA" id="ARBA00022741"/>
    </source>
</evidence>
<dbReference type="Gene3D" id="3.40.50.300">
    <property type="entry name" value="P-loop containing nucleotide triphosphate hydrolases"/>
    <property type="match status" value="2"/>
</dbReference>
<dbReference type="InterPro" id="IPR014017">
    <property type="entry name" value="DNA_helicase_UvrD-like_C"/>
</dbReference>
<dbReference type="Gene3D" id="1.10.486.10">
    <property type="entry name" value="PCRA, domain 4"/>
    <property type="match status" value="1"/>
</dbReference>
<evidence type="ECO:0000256" key="11">
    <source>
        <dbReference type="PROSITE-ProRule" id="PRU00560"/>
    </source>
</evidence>
<evidence type="ECO:0000256" key="8">
    <source>
        <dbReference type="ARBA" id="ARBA00034617"/>
    </source>
</evidence>
<evidence type="ECO:0000256" key="5">
    <source>
        <dbReference type="ARBA" id="ARBA00022840"/>
    </source>
</evidence>
<keyword evidence="2 11" id="KW-0547">Nucleotide-binding</keyword>
<dbReference type="CDD" id="cd17932">
    <property type="entry name" value="DEXQc_UvrD"/>
    <property type="match status" value="1"/>
</dbReference>
<keyword evidence="6" id="KW-0238">DNA-binding</keyword>
<comment type="catalytic activity">
    <reaction evidence="8">
        <text>Couples ATP hydrolysis with the unwinding of duplex DNA by translocating in the 3'-5' direction.</text>
        <dbReference type="EC" id="5.6.2.4"/>
    </reaction>
</comment>
<evidence type="ECO:0000256" key="4">
    <source>
        <dbReference type="ARBA" id="ARBA00022806"/>
    </source>
</evidence>
<proteinExistence type="inferred from homology"/>
<keyword evidence="4 11" id="KW-0347">Helicase</keyword>
<evidence type="ECO:0000313" key="14">
    <source>
        <dbReference type="EMBL" id="MCM2675019.1"/>
    </source>
</evidence>
<evidence type="ECO:0000256" key="6">
    <source>
        <dbReference type="ARBA" id="ARBA00023125"/>
    </source>
</evidence>